<dbReference type="RefSeq" id="WP_057878254.1">
    <property type="nucleotide sequence ID" value="NZ_JQCA01000045.1"/>
</dbReference>
<dbReference type="Pfam" id="PF13020">
    <property type="entry name" value="NOV_C"/>
    <property type="match status" value="1"/>
</dbReference>
<organism evidence="3 4">
    <name type="scientific">Levilactobacillus paucivorans</name>
    <dbReference type="NCBI Taxonomy" id="616990"/>
    <lineage>
        <taxon>Bacteria</taxon>
        <taxon>Bacillati</taxon>
        <taxon>Bacillota</taxon>
        <taxon>Bacilli</taxon>
        <taxon>Lactobacillales</taxon>
        <taxon>Lactobacillaceae</taxon>
        <taxon>Levilactobacillus</taxon>
    </lineage>
</organism>
<evidence type="ECO:0000259" key="1">
    <source>
        <dbReference type="Pfam" id="PF12102"/>
    </source>
</evidence>
<evidence type="ECO:0000313" key="4">
    <source>
        <dbReference type="Proteomes" id="UP000051906"/>
    </source>
</evidence>
<sequence length="370" mass="43224">MDDLKTIISKTLNQYQNAKQTSFKNNRLANYFRTEPKRYIESYIKRTGFHFNYDIKSSVGNGRWAIIPWIVLFDTDISTSATEGIDIAYLFAEDMSKVYLSLAQGWTYYHNEFGTKIGQTKIKAVSNYWRKNLKLTSNTFNTKEIHLINPLKRYRTSLPRGYELGNIMSVEYNANNLPDNQKMEDDLALMIQSLEELKSKLINTKDIDLSNKYILSKSVITNKHKNNEYKKTPTKCDYDQQSKSNKITGLKGERYVVEYEKSQLQGNKKLQSKVEQVSVTQGDGLGYDILSFNPDGSEKHIEVKTTTDSENIPFYISQNERQYAKEDNSSYWLYRVYDINREAKLEKYHGNLEQYFSFEPTDYLALKKEN</sequence>
<dbReference type="PATRIC" id="fig|616990.3.peg.1828"/>
<dbReference type="EMBL" id="JQCA01000045">
    <property type="protein sequence ID" value="KRO04045.1"/>
    <property type="molecule type" value="Genomic_DNA"/>
</dbReference>
<comment type="caution">
    <text evidence="3">The sequence shown here is derived from an EMBL/GenBank/DDBJ whole genome shotgun (WGS) entry which is preliminary data.</text>
</comment>
<feature type="domain" description="Protein NO VEIN C-terminal" evidence="2">
    <location>
        <begin position="252"/>
        <end position="345"/>
    </location>
</feature>
<dbReference type="InterPro" id="IPR021961">
    <property type="entry name" value="McrB_DNA-bd"/>
</dbReference>
<dbReference type="Gene3D" id="3.30.920.90">
    <property type="match status" value="1"/>
</dbReference>
<dbReference type="Proteomes" id="UP000051906">
    <property type="component" value="Unassembled WGS sequence"/>
</dbReference>
<dbReference type="STRING" id="616990.IV54_GL001725"/>
<dbReference type="Pfam" id="PF12102">
    <property type="entry name" value="MrcB_N"/>
    <property type="match status" value="1"/>
</dbReference>
<dbReference type="OrthoDB" id="9781481at2"/>
<name>A0A0R2LXW2_9LACO</name>
<dbReference type="InterPro" id="IPR024975">
    <property type="entry name" value="NOV_C"/>
</dbReference>
<proteinExistence type="predicted"/>
<evidence type="ECO:0000313" key="3">
    <source>
        <dbReference type="EMBL" id="KRO04045.1"/>
    </source>
</evidence>
<evidence type="ECO:0000259" key="2">
    <source>
        <dbReference type="Pfam" id="PF13020"/>
    </source>
</evidence>
<reference evidence="3 4" key="1">
    <citation type="journal article" date="2015" name="Genome Announc.">
        <title>Expanding the biotechnology potential of lactobacilli through comparative genomics of 213 strains and associated genera.</title>
        <authorList>
            <person name="Sun Z."/>
            <person name="Harris H.M."/>
            <person name="McCann A."/>
            <person name="Guo C."/>
            <person name="Argimon S."/>
            <person name="Zhang W."/>
            <person name="Yang X."/>
            <person name="Jeffery I.B."/>
            <person name="Cooney J.C."/>
            <person name="Kagawa T.F."/>
            <person name="Liu W."/>
            <person name="Song Y."/>
            <person name="Salvetti E."/>
            <person name="Wrobel A."/>
            <person name="Rasinkangas P."/>
            <person name="Parkhill J."/>
            <person name="Rea M.C."/>
            <person name="O'Sullivan O."/>
            <person name="Ritari J."/>
            <person name="Douillard F.P."/>
            <person name="Paul Ross R."/>
            <person name="Yang R."/>
            <person name="Briner A.E."/>
            <person name="Felis G.E."/>
            <person name="de Vos W.M."/>
            <person name="Barrangou R."/>
            <person name="Klaenhammer T.R."/>
            <person name="Caufield P.W."/>
            <person name="Cui Y."/>
            <person name="Zhang H."/>
            <person name="O'Toole P.W."/>
        </authorList>
    </citation>
    <scope>NUCLEOTIDE SEQUENCE [LARGE SCALE GENOMIC DNA]</scope>
    <source>
        <strain evidence="3 4">DSM 22467</strain>
    </source>
</reference>
<gene>
    <name evidence="3" type="ORF">IV54_GL001725</name>
</gene>
<protein>
    <submittedName>
        <fullName evidence="3">Uncharacterized protein</fullName>
    </submittedName>
</protein>
<keyword evidence="4" id="KW-1185">Reference proteome</keyword>
<dbReference type="AlphaFoldDB" id="A0A0R2LXW2"/>
<feature type="domain" description="Type IV methyl-directed restriction enzyme EcoKMcrB subunit DNA-binding" evidence="1">
    <location>
        <begin position="12"/>
        <end position="198"/>
    </location>
</feature>
<accession>A0A0R2LXW2</accession>